<dbReference type="InterPro" id="IPR005471">
    <property type="entry name" value="Tscrpt_reg_IclR_N"/>
</dbReference>
<sequence>MMDTSPGDLRPDDDTPGLHALHRPSGVGVVDKTAAILDALEAGPTSLAQLVAATGIARPTLHRLAAALLHHRLVGRDLQGRYVLGSRLSELASAAGEDRLTSAAGPVLVWLRDATGESAQLFRRQADSRICVASAERPVGLRDTIPVGTRLSMKAGSAAQVLLAWEDHERLVEGLAESVFTPTTLSAVRRRGWSQSLGEREPGVASVSAPVRSPTGRVIAAVSISGPIERLSRQPGRVHADTVVRAARHLTELLRQADGPLSPPTSLPDPVSSGQMPWSDGTGRRR</sequence>
<dbReference type="InterPro" id="IPR050707">
    <property type="entry name" value="HTH_MetabolicPath_Reg"/>
</dbReference>
<evidence type="ECO:0000259" key="6">
    <source>
        <dbReference type="PROSITE" id="PS51078"/>
    </source>
</evidence>
<dbReference type="Gene3D" id="3.30.450.40">
    <property type="match status" value="1"/>
</dbReference>
<feature type="domain" description="IclR-ED" evidence="6">
    <location>
        <begin position="87"/>
        <end position="256"/>
    </location>
</feature>
<feature type="region of interest" description="Disordered" evidence="4">
    <location>
        <begin position="1"/>
        <end position="24"/>
    </location>
</feature>
<dbReference type="InterPro" id="IPR029016">
    <property type="entry name" value="GAF-like_dom_sf"/>
</dbReference>
<evidence type="ECO:0000256" key="1">
    <source>
        <dbReference type="ARBA" id="ARBA00023015"/>
    </source>
</evidence>
<feature type="region of interest" description="Disordered" evidence="4">
    <location>
        <begin position="255"/>
        <end position="286"/>
    </location>
</feature>
<evidence type="ECO:0000259" key="5">
    <source>
        <dbReference type="PROSITE" id="PS51077"/>
    </source>
</evidence>
<feature type="domain" description="HTH iclR-type" evidence="5">
    <location>
        <begin position="27"/>
        <end position="86"/>
    </location>
</feature>
<dbReference type="InterPro" id="IPR014757">
    <property type="entry name" value="Tscrpt_reg_IclR_C"/>
</dbReference>
<accession>A0A1I7MGQ2</accession>
<evidence type="ECO:0000313" key="7">
    <source>
        <dbReference type="EMBL" id="SFV21108.1"/>
    </source>
</evidence>
<dbReference type="STRING" id="574650.SAMN04487966_102184"/>
<dbReference type="PANTHER" id="PTHR30136">
    <property type="entry name" value="HELIX-TURN-HELIX TRANSCRIPTIONAL REGULATOR, ICLR FAMILY"/>
    <property type="match status" value="1"/>
</dbReference>
<dbReference type="AlphaFoldDB" id="A0A1I7MGQ2"/>
<name>A0A1I7MGQ2_9MICC</name>
<dbReference type="GO" id="GO:0045892">
    <property type="term" value="P:negative regulation of DNA-templated transcription"/>
    <property type="evidence" value="ECO:0007669"/>
    <property type="project" value="TreeGrafter"/>
</dbReference>
<dbReference type="SMART" id="SM00346">
    <property type="entry name" value="HTH_ICLR"/>
    <property type="match status" value="1"/>
</dbReference>
<dbReference type="PROSITE" id="PS51078">
    <property type="entry name" value="ICLR_ED"/>
    <property type="match status" value="1"/>
</dbReference>
<dbReference type="SUPFAM" id="SSF46785">
    <property type="entry name" value="Winged helix' DNA-binding domain"/>
    <property type="match status" value="1"/>
</dbReference>
<protein>
    <submittedName>
        <fullName evidence="7">Transcriptional regulator, IclR family</fullName>
    </submittedName>
</protein>
<dbReference type="FunFam" id="3.30.450.40:FF:000002">
    <property type="entry name" value="IclR family transcriptional regulator"/>
    <property type="match status" value="1"/>
</dbReference>
<dbReference type="GO" id="GO:0003677">
    <property type="term" value="F:DNA binding"/>
    <property type="evidence" value="ECO:0007669"/>
    <property type="project" value="UniProtKB-KW"/>
</dbReference>
<keyword evidence="2" id="KW-0238">DNA-binding</keyword>
<evidence type="ECO:0000256" key="4">
    <source>
        <dbReference type="SAM" id="MobiDB-lite"/>
    </source>
</evidence>
<dbReference type="PROSITE" id="PS51077">
    <property type="entry name" value="HTH_ICLR"/>
    <property type="match status" value="1"/>
</dbReference>
<keyword evidence="3" id="KW-0804">Transcription</keyword>
<dbReference type="Gene3D" id="1.10.10.10">
    <property type="entry name" value="Winged helix-like DNA-binding domain superfamily/Winged helix DNA-binding domain"/>
    <property type="match status" value="1"/>
</dbReference>
<evidence type="ECO:0000313" key="8">
    <source>
        <dbReference type="Proteomes" id="UP000198881"/>
    </source>
</evidence>
<evidence type="ECO:0000256" key="2">
    <source>
        <dbReference type="ARBA" id="ARBA00023125"/>
    </source>
</evidence>
<dbReference type="Pfam" id="PF09339">
    <property type="entry name" value="HTH_IclR"/>
    <property type="match status" value="1"/>
</dbReference>
<dbReference type="InterPro" id="IPR036390">
    <property type="entry name" value="WH_DNA-bd_sf"/>
</dbReference>
<dbReference type="Proteomes" id="UP000198881">
    <property type="component" value="Unassembled WGS sequence"/>
</dbReference>
<dbReference type="InterPro" id="IPR036388">
    <property type="entry name" value="WH-like_DNA-bd_sf"/>
</dbReference>
<gene>
    <name evidence="7" type="ORF">SAMN04487966_102184</name>
</gene>
<dbReference type="Pfam" id="PF01614">
    <property type="entry name" value="IclR_C"/>
    <property type="match status" value="1"/>
</dbReference>
<keyword evidence="1" id="KW-0805">Transcription regulation</keyword>
<reference evidence="7 8" key="1">
    <citation type="submission" date="2016-10" db="EMBL/GenBank/DDBJ databases">
        <authorList>
            <person name="de Groot N.N."/>
        </authorList>
    </citation>
    <scope>NUCLEOTIDE SEQUENCE [LARGE SCALE GENOMIC DNA]</scope>
    <source>
        <strain evidence="7 8">CGMCC 1.7054</strain>
    </source>
</reference>
<dbReference type="GO" id="GO:0003700">
    <property type="term" value="F:DNA-binding transcription factor activity"/>
    <property type="evidence" value="ECO:0007669"/>
    <property type="project" value="TreeGrafter"/>
</dbReference>
<dbReference type="PANTHER" id="PTHR30136:SF39">
    <property type="entry name" value="TRANSCRIPTIONAL REGULATORY PROTEIN"/>
    <property type="match status" value="1"/>
</dbReference>
<dbReference type="SUPFAM" id="SSF55781">
    <property type="entry name" value="GAF domain-like"/>
    <property type="match status" value="1"/>
</dbReference>
<keyword evidence="8" id="KW-1185">Reference proteome</keyword>
<proteinExistence type="predicted"/>
<dbReference type="EMBL" id="FPCG01000002">
    <property type="protein sequence ID" value="SFV21108.1"/>
    <property type="molecule type" value="Genomic_DNA"/>
</dbReference>
<organism evidence="7 8">
    <name type="scientific">Micrococcus terreus</name>
    <dbReference type="NCBI Taxonomy" id="574650"/>
    <lineage>
        <taxon>Bacteria</taxon>
        <taxon>Bacillati</taxon>
        <taxon>Actinomycetota</taxon>
        <taxon>Actinomycetes</taxon>
        <taxon>Micrococcales</taxon>
        <taxon>Micrococcaceae</taxon>
        <taxon>Micrococcus</taxon>
    </lineage>
</organism>
<evidence type="ECO:0000256" key="3">
    <source>
        <dbReference type="ARBA" id="ARBA00023163"/>
    </source>
</evidence>